<gene>
    <name evidence="3" type="ORF">NUH88_12665</name>
</gene>
<evidence type="ECO:0000313" key="4">
    <source>
        <dbReference type="Proteomes" id="UP001060336"/>
    </source>
</evidence>
<dbReference type="KEGG" id="naci:NUH88_12665"/>
<feature type="transmembrane region" description="Helical" evidence="1">
    <location>
        <begin position="168"/>
        <end position="186"/>
    </location>
</feature>
<evidence type="ECO:0000256" key="1">
    <source>
        <dbReference type="SAM" id="Phobius"/>
    </source>
</evidence>
<dbReference type="Proteomes" id="UP001060336">
    <property type="component" value="Chromosome"/>
</dbReference>
<dbReference type="PANTHER" id="PTHR35342:SF5">
    <property type="entry name" value="TRICARBOXYLIC TRANSPORT PROTEIN"/>
    <property type="match status" value="1"/>
</dbReference>
<accession>A0A9J7AKT6</accession>
<dbReference type="AlphaFoldDB" id="A0A9J7AKT6"/>
<keyword evidence="1" id="KW-0472">Membrane</keyword>
<dbReference type="RefSeq" id="WP_257766775.1">
    <property type="nucleotide sequence ID" value="NZ_CP102480.1"/>
</dbReference>
<feature type="domain" description="DUF112" evidence="2">
    <location>
        <begin position="22"/>
        <end position="444"/>
    </location>
</feature>
<keyword evidence="4" id="KW-1185">Reference proteome</keyword>
<keyword evidence="1" id="KW-1133">Transmembrane helix</keyword>
<feature type="transmembrane region" description="Helical" evidence="1">
    <location>
        <begin position="469"/>
        <end position="490"/>
    </location>
</feature>
<dbReference type="Pfam" id="PF01970">
    <property type="entry name" value="TctA"/>
    <property type="match status" value="1"/>
</dbReference>
<feature type="transmembrane region" description="Helical" evidence="1">
    <location>
        <begin position="44"/>
        <end position="70"/>
    </location>
</feature>
<protein>
    <submittedName>
        <fullName evidence="3">Tripartite tricarboxylate transporter permease</fullName>
    </submittedName>
</protein>
<feature type="transmembrane region" description="Helical" evidence="1">
    <location>
        <begin position="330"/>
        <end position="349"/>
    </location>
</feature>
<dbReference type="PANTHER" id="PTHR35342">
    <property type="entry name" value="TRICARBOXYLIC TRANSPORT PROTEIN"/>
    <property type="match status" value="1"/>
</dbReference>
<feature type="transmembrane region" description="Helical" evidence="1">
    <location>
        <begin position="361"/>
        <end position="381"/>
    </location>
</feature>
<keyword evidence="1" id="KW-0812">Transmembrane</keyword>
<reference evidence="3" key="1">
    <citation type="submission" date="2022-08" db="EMBL/GenBank/DDBJ databases">
        <title>Nisaea acidiphila sp. nov., isolated from a marine algal debris and emended description of the genus Nisaea Urios et al. 2008.</title>
        <authorList>
            <person name="Kwon K."/>
        </authorList>
    </citation>
    <scope>NUCLEOTIDE SEQUENCE</scope>
    <source>
        <strain evidence="3">MEBiC11861</strain>
    </source>
</reference>
<proteinExistence type="predicted"/>
<organism evidence="3 4">
    <name type="scientific">Nisaea acidiphila</name>
    <dbReference type="NCBI Taxonomy" id="1862145"/>
    <lineage>
        <taxon>Bacteria</taxon>
        <taxon>Pseudomonadati</taxon>
        <taxon>Pseudomonadota</taxon>
        <taxon>Alphaproteobacteria</taxon>
        <taxon>Rhodospirillales</taxon>
        <taxon>Thalassobaculaceae</taxon>
        <taxon>Nisaea</taxon>
    </lineage>
</organism>
<feature type="transmembrane region" description="Helical" evidence="1">
    <location>
        <begin position="423"/>
        <end position="449"/>
    </location>
</feature>
<name>A0A9J7AKT6_9PROT</name>
<evidence type="ECO:0000313" key="3">
    <source>
        <dbReference type="EMBL" id="UUX48267.1"/>
    </source>
</evidence>
<dbReference type="EMBL" id="CP102480">
    <property type="protein sequence ID" value="UUX48267.1"/>
    <property type="molecule type" value="Genomic_DNA"/>
</dbReference>
<evidence type="ECO:0000259" key="2">
    <source>
        <dbReference type="Pfam" id="PF01970"/>
    </source>
</evidence>
<feature type="transmembrane region" description="Helical" evidence="1">
    <location>
        <begin position="114"/>
        <end position="134"/>
    </location>
</feature>
<dbReference type="InterPro" id="IPR002823">
    <property type="entry name" value="DUF112_TM"/>
</dbReference>
<feature type="transmembrane region" description="Helical" evidence="1">
    <location>
        <begin position="259"/>
        <end position="286"/>
    </location>
</feature>
<sequence length="502" mass="51871">MDVSILGILADAFGTALLPANLLAVALGVGAGVILGAIPGLSGTMAIALMIPLTFHWSPLFSISILMGCWKGSVFGGSISAILLNTPGTPEAAPTAADGYPLARQGKAMQAMTMALVASVFGALFSDGLLFIGAPAISELAVKFGPADLTSLILMSLVIVAGTGSQSILKGLIATAIGLVLGSIGLDPMTAERRLTLGIHDLDQGLDLLAMTIGLLVMSEVFVQFREVLAERGSAAAPVPTRFGGAWLSFRDIRRSAGVIFRSSIIGSICGALPGVGSITAAFMGYDQARVTSGHPETFGKGELKGVAAAESANNAVCGTALVPMITLGIPGSLSVAIIMGAFMIHGLAPGPLLMTEEPEFVYALFALLLISDIFLLLIPLPLLPLAARLGSLPRALLLPPIAFFCLVGAYSTNQSIFDVKVMVVFAVIGYFFKRWGISPAALLIAFILGPLAEGNLRLALTLSAGDATVFLTRPFSALFLAIGAASLIWMSVGRRRYVEAG</sequence>
<feature type="transmembrane region" description="Helical" evidence="1">
    <location>
        <begin position="393"/>
        <end position="411"/>
    </location>
</feature>
<feature type="transmembrane region" description="Helical" evidence="1">
    <location>
        <begin position="12"/>
        <end position="38"/>
    </location>
</feature>